<sequence length="125" mass="14734">MWKIVNGKLIQTVDETRTEYKTRISASLIKKLKVMAKESNSHIGYLLENGFENILNESALMYDKKNRPKDRIEFRTTCDKETLESLRLFAKSNKLNLNDVIEASESYINIEDVKNANWRYRIEKE</sequence>
<proteinExistence type="predicted"/>
<dbReference type="EMBL" id="FOXU01000001">
    <property type="protein sequence ID" value="SFQ03425.1"/>
    <property type="molecule type" value="Genomic_DNA"/>
</dbReference>
<evidence type="ECO:0008006" key="3">
    <source>
        <dbReference type="Google" id="ProtNLM"/>
    </source>
</evidence>
<reference evidence="2" key="1">
    <citation type="submission" date="2016-10" db="EMBL/GenBank/DDBJ databases">
        <authorList>
            <person name="Varghese N."/>
            <person name="Submissions S."/>
        </authorList>
    </citation>
    <scope>NUCLEOTIDE SEQUENCE [LARGE SCALE GENOMIC DNA]</scope>
    <source>
        <strain evidence="2">DSM 11706</strain>
    </source>
</reference>
<dbReference type="Proteomes" id="UP000198734">
    <property type="component" value="Unassembled WGS sequence"/>
</dbReference>
<organism evidence="1 2">
    <name type="scientific">Psychrobacillus psychrotolerans</name>
    <dbReference type="NCBI Taxonomy" id="126156"/>
    <lineage>
        <taxon>Bacteria</taxon>
        <taxon>Bacillati</taxon>
        <taxon>Bacillota</taxon>
        <taxon>Bacilli</taxon>
        <taxon>Bacillales</taxon>
        <taxon>Bacillaceae</taxon>
        <taxon>Psychrobacillus</taxon>
    </lineage>
</organism>
<dbReference type="RefSeq" id="WP_093534224.1">
    <property type="nucleotide sequence ID" value="NZ_FOXU01000001.1"/>
</dbReference>
<accession>A0A1I5V7E3</accession>
<name>A0A1I5V7E3_9BACI</name>
<protein>
    <recommendedName>
        <fullName evidence="3">rRNA methyltransferase</fullName>
    </recommendedName>
</protein>
<gene>
    <name evidence="1" type="ORF">SAMN05421670_0702</name>
</gene>
<evidence type="ECO:0000313" key="2">
    <source>
        <dbReference type="Proteomes" id="UP000198734"/>
    </source>
</evidence>
<dbReference type="OrthoDB" id="2437085at2"/>
<keyword evidence="2" id="KW-1185">Reference proteome</keyword>
<dbReference type="AlphaFoldDB" id="A0A1I5V7E3"/>
<evidence type="ECO:0000313" key="1">
    <source>
        <dbReference type="EMBL" id="SFQ03425.1"/>
    </source>
</evidence>